<dbReference type="PROSITE" id="PS50111">
    <property type="entry name" value="CHEMOTAXIS_TRANSDUC_2"/>
    <property type="match status" value="1"/>
</dbReference>
<evidence type="ECO:0000256" key="8">
    <source>
        <dbReference type="PROSITE-ProRule" id="PRU00284"/>
    </source>
</evidence>
<dbReference type="Pfam" id="PF17200">
    <property type="entry name" value="sCache_2"/>
    <property type="match status" value="1"/>
</dbReference>
<evidence type="ECO:0000259" key="10">
    <source>
        <dbReference type="PROSITE" id="PS50111"/>
    </source>
</evidence>
<dbReference type="PRINTS" id="PR00260">
    <property type="entry name" value="CHEMTRNSDUCR"/>
</dbReference>
<organism evidence="11 12">
    <name type="scientific">Paraburkholderia kirstenboschensis</name>
    <dbReference type="NCBI Taxonomy" id="1245436"/>
    <lineage>
        <taxon>Bacteria</taxon>
        <taxon>Pseudomonadati</taxon>
        <taxon>Pseudomonadota</taxon>
        <taxon>Betaproteobacteria</taxon>
        <taxon>Burkholderiales</taxon>
        <taxon>Burkholderiaceae</taxon>
        <taxon>Paraburkholderia</taxon>
    </lineage>
</organism>
<keyword evidence="6 9" id="KW-0472">Membrane</keyword>
<keyword evidence="12" id="KW-1185">Reference proteome</keyword>
<evidence type="ECO:0000256" key="1">
    <source>
        <dbReference type="ARBA" id="ARBA00004651"/>
    </source>
</evidence>
<dbReference type="Pfam" id="PF00015">
    <property type="entry name" value="MCPsignal"/>
    <property type="match status" value="1"/>
</dbReference>
<evidence type="ECO:0000256" key="6">
    <source>
        <dbReference type="ARBA" id="ARBA00023136"/>
    </source>
</evidence>
<dbReference type="InterPro" id="IPR004089">
    <property type="entry name" value="MCPsignal_dom"/>
</dbReference>
<feature type="domain" description="Methyl-accepting transducer" evidence="10">
    <location>
        <begin position="270"/>
        <end position="499"/>
    </location>
</feature>
<dbReference type="PANTHER" id="PTHR43531">
    <property type="entry name" value="PROTEIN ICFG"/>
    <property type="match status" value="1"/>
</dbReference>
<evidence type="ECO:0000256" key="9">
    <source>
        <dbReference type="SAM" id="Phobius"/>
    </source>
</evidence>
<evidence type="ECO:0000256" key="5">
    <source>
        <dbReference type="ARBA" id="ARBA00022989"/>
    </source>
</evidence>
<proteinExistence type="inferred from homology"/>
<evidence type="ECO:0000313" key="11">
    <source>
        <dbReference type="EMBL" id="WOD19093.1"/>
    </source>
</evidence>
<dbReference type="EMBL" id="CP136513">
    <property type="protein sequence ID" value="WOD19093.1"/>
    <property type="molecule type" value="Genomic_DNA"/>
</dbReference>
<evidence type="ECO:0000256" key="3">
    <source>
        <dbReference type="ARBA" id="ARBA00022481"/>
    </source>
</evidence>
<reference evidence="11 12" key="1">
    <citation type="submission" date="2023-10" db="EMBL/GenBank/DDBJ databases">
        <title>Surface-active antibiotics is a multifunctional adaptation for post-fire microbes.</title>
        <authorList>
            <person name="Liu M.D."/>
            <person name="Du Y."/>
            <person name="Koupaei S.K."/>
            <person name="Kim N.R."/>
            <person name="Zhang W."/>
            <person name="Traxler M.F."/>
        </authorList>
    </citation>
    <scope>NUCLEOTIDE SEQUENCE [LARGE SCALE GENOMIC DNA]</scope>
    <source>
        <strain evidence="11 12">F3</strain>
    </source>
</reference>
<keyword evidence="4 9" id="KW-0812">Transmembrane</keyword>
<protein>
    <submittedName>
        <fullName evidence="11">Methyl-accepting chemotaxis protein</fullName>
    </submittedName>
</protein>
<keyword evidence="5 9" id="KW-1133">Transmembrane helix</keyword>
<keyword evidence="8" id="KW-0807">Transducer</keyword>
<dbReference type="SMART" id="SM01049">
    <property type="entry name" value="Cache_2"/>
    <property type="match status" value="1"/>
</dbReference>
<keyword evidence="3" id="KW-0488">Methylation</keyword>
<comment type="similarity">
    <text evidence="7">Belongs to the methyl-accepting chemotaxis (MCP) protein family.</text>
</comment>
<feature type="transmembrane region" description="Helical" evidence="9">
    <location>
        <begin position="12"/>
        <end position="32"/>
    </location>
</feature>
<accession>A0ABZ0EPI5</accession>
<sequence length="540" mass="57735">MKKLTFAQKLWLPLYLSLVCLIAITGFDAWSLRDVRIQERRNDLANNADNVVSLVSQYADLERRGALTRDAAQREALERIKGMRFGKDGYYTVMTDEPKMLMHPFRQDLVGRVLGDFRDANGTALYRDAVSVARANGSGFIRYVWPRPGEERPAPKLTRVATFKPWGWIFLNGLYTDDIDRAFYGSLVRSGCILVIAALLLSAVIVLLNQALRRSLGGDPELASEVARRIAGGDLSMPVDTRNASRRSVLYAIEDMRKQLAQVVAAIKGSTELIRSATQEIAIGNGDLSQRTEEQAASLQQTASSMEQVTSMVTNNAENATRANELASSASVIADRGGEVVGKVVETMHDISNSSAKIAEIVGVIEGIAFQTNILALNAAVEAARAGEQGRAFAVVASEVRSLALRAAGAARDVKVLVHESVSRVDGGSALVSDAGTAIREMVGAVKRVDAIIHEMAAASNEQSTGIQEVGDAISQMDAMTQQNAALVEQAAAAAQSLNEQANGLAEVVATFRLPDTARSAETGTSSSVASLQTADVAVG</sequence>
<comment type="subcellular location">
    <subcellularLocation>
        <location evidence="1">Cell membrane</location>
        <topology evidence="1">Multi-pass membrane protein</topology>
    </subcellularLocation>
</comment>
<evidence type="ECO:0000256" key="7">
    <source>
        <dbReference type="ARBA" id="ARBA00029447"/>
    </source>
</evidence>
<feature type="transmembrane region" description="Helical" evidence="9">
    <location>
        <begin position="191"/>
        <end position="212"/>
    </location>
</feature>
<dbReference type="Gene3D" id="1.10.287.950">
    <property type="entry name" value="Methyl-accepting chemotaxis protein"/>
    <property type="match status" value="1"/>
</dbReference>
<evidence type="ECO:0000313" key="12">
    <source>
        <dbReference type="Proteomes" id="UP001302652"/>
    </source>
</evidence>
<keyword evidence="2" id="KW-1003">Cell membrane</keyword>
<dbReference type="Proteomes" id="UP001302652">
    <property type="component" value="Chromosome 1"/>
</dbReference>
<dbReference type="Gene3D" id="3.30.450.20">
    <property type="entry name" value="PAS domain"/>
    <property type="match status" value="1"/>
</dbReference>
<name>A0ABZ0EPI5_9BURK</name>
<dbReference type="SMART" id="SM00283">
    <property type="entry name" value="MA"/>
    <property type="match status" value="1"/>
</dbReference>
<evidence type="ECO:0000256" key="2">
    <source>
        <dbReference type="ARBA" id="ARBA00022475"/>
    </source>
</evidence>
<dbReference type="SUPFAM" id="SSF58104">
    <property type="entry name" value="Methyl-accepting chemotaxis protein (MCP) signaling domain"/>
    <property type="match status" value="1"/>
</dbReference>
<gene>
    <name evidence="11" type="ORF">RW095_22785</name>
</gene>
<dbReference type="InterPro" id="IPR033480">
    <property type="entry name" value="sCache_2"/>
</dbReference>
<dbReference type="RefSeq" id="WP_317021265.1">
    <property type="nucleotide sequence ID" value="NZ_CP136513.1"/>
</dbReference>
<dbReference type="PANTHER" id="PTHR43531:SF14">
    <property type="entry name" value="METHYL-ACCEPTING CHEMOTAXIS PROTEIN I-RELATED"/>
    <property type="match status" value="1"/>
</dbReference>
<dbReference type="CDD" id="cd11386">
    <property type="entry name" value="MCP_signal"/>
    <property type="match status" value="1"/>
</dbReference>
<dbReference type="InterPro" id="IPR051310">
    <property type="entry name" value="MCP_chemotaxis"/>
</dbReference>
<dbReference type="InterPro" id="IPR004090">
    <property type="entry name" value="Chemotax_Me-accpt_rcpt"/>
</dbReference>
<evidence type="ECO:0000256" key="4">
    <source>
        <dbReference type="ARBA" id="ARBA00022692"/>
    </source>
</evidence>